<dbReference type="InterPro" id="IPR000792">
    <property type="entry name" value="Tscrpt_reg_LuxR_C"/>
</dbReference>
<dbReference type="CDD" id="cd17537">
    <property type="entry name" value="REC_FixJ"/>
    <property type="match status" value="1"/>
</dbReference>
<name>A0A848G8B3_9RHOO</name>
<dbReference type="GO" id="GO:0006355">
    <property type="term" value="P:regulation of DNA-templated transcription"/>
    <property type="evidence" value="ECO:0007669"/>
    <property type="project" value="InterPro"/>
</dbReference>
<dbReference type="PANTHER" id="PTHR44688:SF16">
    <property type="entry name" value="DNA-BINDING TRANSCRIPTIONAL ACTIVATOR DEVR_DOSR"/>
    <property type="match status" value="1"/>
</dbReference>
<evidence type="ECO:0000313" key="10">
    <source>
        <dbReference type="Proteomes" id="UP000580043"/>
    </source>
</evidence>
<keyword evidence="10" id="KW-1185">Reference proteome</keyword>
<dbReference type="PANTHER" id="PTHR44688">
    <property type="entry name" value="DNA-BINDING TRANSCRIPTIONAL ACTIVATOR DEVR_DOSR"/>
    <property type="match status" value="1"/>
</dbReference>
<organism evidence="9 10">
    <name type="scientific">Zoogloea dura</name>
    <dbReference type="NCBI Taxonomy" id="2728840"/>
    <lineage>
        <taxon>Bacteria</taxon>
        <taxon>Pseudomonadati</taxon>
        <taxon>Pseudomonadota</taxon>
        <taxon>Betaproteobacteria</taxon>
        <taxon>Rhodocyclales</taxon>
        <taxon>Zoogloeaceae</taxon>
        <taxon>Zoogloea</taxon>
    </lineage>
</organism>
<keyword evidence="1 6" id="KW-0597">Phosphoprotein</keyword>
<keyword evidence="4" id="KW-0238">DNA-binding</keyword>
<evidence type="ECO:0000256" key="1">
    <source>
        <dbReference type="ARBA" id="ARBA00022553"/>
    </source>
</evidence>
<dbReference type="PROSITE" id="PS50043">
    <property type="entry name" value="HTH_LUXR_2"/>
    <property type="match status" value="1"/>
</dbReference>
<reference evidence="9 10" key="1">
    <citation type="submission" date="2020-04" db="EMBL/GenBank/DDBJ databases">
        <title>Zoogloea sp. G-4-1-14 isolated from soil.</title>
        <authorList>
            <person name="Dahal R.H."/>
        </authorList>
    </citation>
    <scope>NUCLEOTIDE SEQUENCE [LARGE SCALE GENOMIC DNA]</scope>
    <source>
        <strain evidence="9 10">G-4-1-14</strain>
    </source>
</reference>
<dbReference type="PROSITE" id="PS00622">
    <property type="entry name" value="HTH_LUXR_1"/>
    <property type="match status" value="1"/>
</dbReference>
<dbReference type="GO" id="GO:0003677">
    <property type="term" value="F:DNA binding"/>
    <property type="evidence" value="ECO:0007669"/>
    <property type="project" value="UniProtKB-KW"/>
</dbReference>
<proteinExistence type="predicted"/>
<dbReference type="FunFam" id="3.40.50.2300:FF:000018">
    <property type="entry name" value="DNA-binding transcriptional regulator NtrC"/>
    <property type="match status" value="1"/>
</dbReference>
<dbReference type="SUPFAM" id="SSF46894">
    <property type="entry name" value="C-terminal effector domain of the bipartite response regulators"/>
    <property type="match status" value="1"/>
</dbReference>
<dbReference type="InterPro" id="IPR011006">
    <property type="entry name" value="CheY-like_superfamily"/>
</dbReference>
<evidence type="ECO:0000256" key="2">
    <source>
        <dbReference type="ARBA" id="ARBA00023012"/>
    </source>
</evidence>
<dbReference type="Pfam" id="PF00196">
    <property type="entry name" value="GerE"/>
    <property type="match status" value="1"/>
</dbReference>
<evidence type="ECO:0000313" key="9">
    <source>
        <dbReference type="EMBL" id="NML28518.1"/>
    </source>
</evidence>
<dbReference type="SMART" id="SM00448">
    <property type="entry name" value="REC"/>
    <property type="match status" value="1"/>
</dbReference>
<feature type="domain" description="HTH luxR-type" evidence="7">
    <location>
        <begin position="167"/>
        <end position="234"/>
    </location>
</feature>
<gene>
    <name evidence="9" type="ORF">HHL15_22405</name>
</gene>
<accession>A0A848G8B3</accession>
<dbReference type="InterPro" id="IPR036388">
    <property type="entry name" value="WH-like_DNA-bd_sf"/>
</dbReference>
<dbReference type="EMBL" id="JABBGA010000028">
    <property type="protein sequence ID" value="NML28518.1"/>
    <property type="molecule type" value="Genomic_DNA"/>
</dbReference>
<dbReference type="AlphaFoldDB" id="A0A848G8B3"/>
<dbReference type="PROSITE" id="PS50110">
    <property type="entry name" value="RESPONSE_REGULATORY"/>
    <property type="match status" value="1"/>
</dbReference>
<feature type="domain" description="Response regulatory" evidence="8">
    <location>
        <begin position="37"/>
        <end position="151"/>
    </location>
</feature>
<sequence length="236" mass="26619">MKAIFGWTPIRPEDVSSASPCPWRPPLKPQASTSEQTVYLVDDDEALRDSLVWLLESQGFRVEAFASAEDFLKAWRPDFNGCLLLDVRMPGLSGLELHERLRARYCTLPIIFITGHGDVPMAVAALKKGAVDFIEKPFDDTELLRLVTQCLAKEQDSRARRRQDAEVSRRLDQLTQREREVLDLIIVGKLNKQIADVLGISIKTVEVHRARVMEKMAAQSLAELVQNVIAIENGRN</sequence>
<dbReference type="Gene3D" id="1.10.10.10">
    <property type="entry name" value="Winged helix-like DNA-binding domain superfamily/Winged helix DNA-binding domain"/>
    <property type="match status" value="1"/>
</dbReference>
<dbReference type="InterPro" id="IPR016032">
    <property type="entry name" value="Sig_transdc_resp-reg_C-effctor"/>
</dbReference>
<dbReference type="PRINTS" id="PR00038">
    <property type="entry name" value="HTHLUXR"/>
</dbReference>
<evidence type="ECO:0000259" key="7">
    <source>
        <dbReference type="PROSITE" id="PS50043"/>
    </source>
</evidence>
<dbReference type="GO" id="GO:0000160">
    <property type="term" value="P:phosphorelay signal transduction system"/>
    <property type="evidence" value="ECO:0007669"/>
    <property type="project" value="UniProtKB-KW"/>
</dbReference>
<evidence type="ECO:0000256" key="3">
    <source>
        <dbReference type="ARBA" id="ARBA00023015"/>
    </source>
</evidence>
<evidence type="ECO:0000256" key="4">
    <source>
        <dbReference type="ARBA" id="ARBA00023125"/>
    </source>
</evidence>
<keyword evidence="5" id="KW-0804">Transcription</keyword>
<dbReference type="CDD" id="cd06170">
    <property type="entry name" value="LuxR_C_like"/>
    <property type="match status" value="1"/>
</dbReference>
<protein>
    <submittedName>
        <fullName evidence="9">Response regulator transcription factor</fullName>
    </submittedName>
</protein>
<keyword evidence="3" id="KW-0805">Transcription regulation</keyword>
<evidence type="ECO:0000256" key="6">
    <source>
        <dbReference type="PROSITE-ProRule" id="PRU00169"/>
    </source>
</evidence>
<dbReference type="SUPFAM" id="SSF52172">
    <property type="entry name" value="CheY-like"/>
    <property type="match status" value="1"/>
</dbReference>
<evidence type="ECO:0000256" key="5">
    <source>
        <dbReference type="ARBA" id="ARBA00023163"/>
    </source>
</evidence>
<dbReference type="Proteomes" id="UP000580043">
    <property type="component" value="Unassembled WGS sequence"/>
</dbReference>
<keyword evidence="2" id="KW-0902">Two-component regulatory system</keyword>
<dbReference type="Gene3D" id="3.40.50.2300">
    <property type="match status" value="1"/>
</dbReference>
<dbReference type="SMART" id="SM00421">
    <property type="entry name" value="HTH_LUXR"/>
    <property type="match status" value="1"/>
</dbReference>
<comment type="caution">
    <text evidence="9">The sequence shown here is derived from an EMBL/GenBank/DDBJ whole genome shotgun (WGS) entry which is preliminary data.</text>
</comment>
<dbReference type="InterPro" id="IPR001789">
    <property type="entry name" value="Sig_transdc_resp-reg_receiver"/>
</dbReference>
<feature type="modified residue" description="4-aspartylphosphate" evidence="6">
    <location>
        <position position="86"/>
    </location>
</feature>
<evidence type="ECO:0000259" key="8">
    <source>
        <dbReference type="PROSITE" id="PS50110"/>
    </source>
</evidence>
<dbReference type="Pfam" id="PF00072">
    <property type="entry name" value="Response_reg"/>
    <property type="match status" value="1"/>
</dbReference>